<name>A0A1W2CA29_9BACT</name>
<dbReference type="Proteomes" id="UP000192418">
    <property type="component" value="Unassembled WGS sequence"/>
</dbReference>
<evidence type="ECO:0000256" key="1">
    <source>
        <dbReference type="ARBA" id="ARBA00023002"/>
    </source>
</evidence>
<proteinExistence type="predicted"/>
<keyword evidence="4" id="KW-1185">Reference proteome</keyword>
<dbReference type="Pfam" id="PF01266">
    <property type="entry name" value="DAO"/>
    <property type="match status" value="1"/>
</dbReference>
<dbReference type="GO" id="GO:0016491">
    <property type="term" value="F:oxidoreductase activity"/>
    <property type="evidence" value="ECO:0007669"/>
    <property type="project" value="UniProtKB-KW"/>
</dbReference>
<dbReference type="SUPFAM" id="SSF51905">
    <property type="entry name" value="FAD/NAD(P)-binding domain"/>
    <property type="match status" value="1"/>
</dbReference>
<gene>
    <name evidence="3" type="ORF">SAMN02746065_11141</name>
</gene>
<dbReference type="OrthoDB" id="9815989at2"/>
<evidence type="ECO:0000313" key="3">
    <source>
        <dbReference type="EMBL" id="SMC82137.1"/>
    </source>
</evidence>
<evidence type="ECO:0000313" key="4">
    <source>
        <dbReference type="Proteomes" id="UP000192418"/>
    </source>
</evidence>
<dbReference type="STRING" id="1121400.SAMN02746065_11141"/>
<evidence type="ECO:0000259" key="2">
    <source>
        <dbReference type="Pfam" id="PF01266"/>
    </source>
</evidence>
<reference evidence="3 4" key="1">
    <citation type="submission" date="2017-04" db="EMBL/GenBank/DDBJ databases">
        <authorList>
            <person name="Afonso C.L."/>
            <person name="Miller P.J."/>
            <person name="Scott M.A."/>
            <person name="Spackman E."/>
            <person name="Goraichik I."/>
            <person name="Dimitrov K.M."/>
            <person name="Suarez D.L."/>
            <person name="Swayne D.E."/>
        </authorList>
    </citation>
    <scope>NUCLEOTIDE SEQUENCE [LARGE SCALE GENOMIC DNA]</scope>
    <source>
        <strain evidence="3 4">DSM 3385</strain>
    </source>
</reference>
<keyword evidence="1" id="KW-0560">Oxidoreductase</keyword>
<feature type="domain" description="FAD dependent oxidoreductase" evidence="2">
    <location>
        <begin position="16"/>
        <end position="371"/>
    </location>
</feature>
<dbReference type="PANTHER" id="PTHR13847">
    <property type="entry name" value="SARCOSINE DEHYDROGENASE-RELATED"/>
    <property type="match status" value="1"/>
</dbReference>
<protein>
    <submittedName>
        <fullName evidence="3">Sarcosine oxidase subunit beta</fullName>
    </submittedName>
</protein>
<dbReference type="Gene3D" id="3.30.9.10">
    <property type="entry name" value="D-Amino Acid Oxidase, subunit A, domain 2"/>
    <property type="match status" value="1"/>
</dbReference>
<dbReference type="PANTHER" id="PTHR13847:SF287">
    <property type="entry name" value="FAD-DEPENDENT OXIDOREDUCTASE DOMAIN-CONTAINING PROTEIN 1"/>
    <property type="match status" value="1"/>
</dbReference>
<dbReference type="InterPro" id="IPR036188">
    <property type="entry name" value="FAD/NAD-bd_sf"/>
</dbReference>
<dbReference type="GO" id="GO:0005737">
    <property type="term" value="C:cytoplasm"/>
    <property type="evidence" value="ECO:0007669"/>
    <property type="project" value="TreeGrafter"/>
</dbReference>
<dbReference type="InterPro" id="IPR006076">
    <property type="entry name" value="FAD-dep_OxRdtase"/>
</dbReference>
<dbReference type="AlphaFoldDB" id="A0A1W2CA29"/>
<accession>A0A1W2CA29</accession>
<organism evidence="3 4">
    <name type="scientific">Desulfocicer vacuolatum DSM 3385</name>
    <dbReference type="NCBI Taxonomy" id="1121400"/>
    <lineage>
        <taxon>Bacteria</taxon>
        <taxon>Pseudomonadati</taxon>
        <taxon>Thermodesulfobacteriota</taxon>
        <taxon>Desulfobacteria</taxon>
        <taxon>Desulfobacterales</taxon>
        <taxon>Desulfobacteraceae</taxon>
        <taxon>Desulfocicer</taxon>
    </lineage>
</organism>
<dbReference type="Gene3D" id="3.50.50.60">
    <property type="entry name" value="FAD/NAD(P)-binding domain"/>
    <property type="match status" value="1"/>
</dbReference>
<dbReference type="EMBL" id="FWXY01000011">
    <property type="protein sequence ID" value="SMC82137.1"/>
    <property type="molecule type" value="Genomic_DNA"/>
</dbReference>
<sequence>MGNIYVGKEFGNITADAVVIGGGIVGTATAFWLSKAGKKVVLLEMRDGLSSLTTAASAECFRTQFTEKSMADLAMESLKMFENFNEIVGIPDVEIGLTQRGYLFVTDDEDMVPELEKAVDRYHELGVTSAEFLKGKALHEKFSFLAPEAKAATFNEEEGWFSTHEGTYAFAKGSDDADFYMKTKVTGIQTDDDGICGVETSHGNIETRMVVNCAGPFAAEIGKMAGVELPFKTVRRQKAYIKTSADMLPEKAPFMVDLINHSYWRPEAGGVLCAWVDPDEPETPPSEDLPTDWDFAAESIHRVSRLNPFFENIAENIVASDIDVSAGQYVYTPDDKPVIGPCDDVKGLYLNCGYWCGVMMAPAAGKRIADLATGKMENKDNPLRYSRFEEGVVEKGATFLK</sequence>
<dbReference type="RefSeq" id="WP_084069465.1">
    <property type="nucleotide sequence ID" value="NZ_FWXY01000011.1"/>
</dbReference>